<dbReference type="InterPro" id="IPR050463">
    <property type="entry name" value="Gfo/Idh/MocA_oxidrdct_glycsds"/>
</dbReference>
<sequence length="357" mass="37944">MSTHRKIHVGIVGANAERGWARDAHVPALKALAQDFELSAVSARTQDIAEQARVAFGAQQAFADSLALARAPEVELVVVAVKVPEHRAVVLAALQAGKHVMCEWPLGRDVAEADEMAAAVGPASHVMIGLQGLSAPAIRQAMALVREGAIGKPTVMRVFSPTAGWGAQAPPAYAYLQDKRNGATLETITGGHTLAAMEAIIGRYTEIDARSSILRRTLHIQGTDETIERSCADHVMVLGQHESGCVSTLEVAGGTTFKPFMLELEGEAGWLRITGNNPGGYQTGMLVLESSVTSGGTSELITTGLNGPPINVAESYARLAEDIRSNTKTVPDFDAARQLSRLLNRIERASESGRREV</sequence>
<dbReference type="Pfam" id="PF01408">
    <property type="entry name" value="GFO_IDH_MocA"/>
    <property type="match status" value="1"/>
</dbReference>
<dbReference type="InterPro" id="IPR000683">
    <property type="entry name" value="Gfo/Idh/MocA-like_OxRdtase_N"/>
</dbReference>
<dbReference type="SUPFAM" id="SSF51735">
    <property type="entry name" value="NAD(P)-binding Rossmann-fold domains"/>
    <property type="match status" value="1"/>
</dbReference>
<proteinExistence type="predicted"/>
<dbReference type="PANTHER" id="PTHR43818:SF11">
    <property type="entry name" value="BCDNA.GH03377"/>
    <property type="match status" value="1"/>
</dbReference>
<comment type="caution">
    <text evidence="4">The sequence shown here is derived from an EMBL/GenBank/DDBJ whole genome shotgun (WGS) entry which is preliminary data.</text>
</comment>
<dbReference type="Gene3D" id="3.40.50.720">
    <property type="entry name" value="NAD(P)-binding Rossmann-like Domain"/>
    <property type="match status" value="1"/>
</dbReference>
<organism evidence="4 5">
    <name type="scientific">Acidocella aquatica</name>
    <dbReference type="NCBI Taxonomy" id="1922313"/>
    <lineage>
        <taxon>Bacteria</taxon>
        <taxon>Pseudomonadati</taxon>
        <taxon>Pseudomonadota</taxon>
        <taxon>Alphaproteobacteria</taxon>
        <taxon>Acetobacterales</taxon>
        <taxon>Acidocellaceae</taxon>
        <taxon>Acidocella</taxon>
    </lineage>
</organism>
<evidence type="ECO:0000259" key="3">
    <source>
        <dbReference type="Pfam" id="PF22685"/>
    </source>
</evidence>
<dbReference type="EMBL" id="BSOS01000064">
    <property type="protein sequence ID" value="GLR67180.1"/>
    <property type="molecule type" value="Genomic_DNA"/>
</dbReference>
<evidence type="ECO:0000256" key="1">
    <source>
        <dbReference type="ARBA" id="ARBA00023002"/>
    </source>
</evidence>
<keyword evidence="5" id="KW-1185">Reference proteome</keyword>
<reference evidence="5" key="1">
    <citation type="journal article" date="2019" name="Int. J. Syst. Evol. Microbiol.">
        <title>The Global Catalogue of Microorganisms (GCM) 10K type strain sequencing project: providing services to taxonomists for standard genome sequencing and annotation.</title>
        <authorList>
            <consortium name="The Broad Institute Genomics Platform"/>
            <consortium name="The Broad Institute Genome Sequencing Center for Infectious Disease"/>
            <person name="Wu L."/>
            <person name="Ma J."/>
        </authorList>
    </citation>
    <scope>NUCLEOTIDE SEQUENCE [LARGE SCALE GENOMIC DNA]</scope>
    <source>
        <strain evidence="5">NBRC 112502</strain>
    </source>
</reference>
<dbReference type="Gene3D" id="3.30.360.10">
    <property type="entry name" value="Dihydrodipicolinate Reductase, domain 2"/>
    <property type="match status" value="1"/>
</dbReference>
<dbReference type="PANTHER" id="PTHR43818">
    <property type="entry name" value="BCDNA.GH03377"/>
    <property type="match status" value="1"/>
</dbReference>
<dbReference type="InterPro" id="IPR055080">
    <property type="entry name" value="Gal80p-like_C"/>
</dbReference>
<evidence type="ECO:0000313" key="5">
    <source>
        <dbReference type="Proteomes" id="UP001156641"/>
    </source>
</evidence>
<gene>
    <name evidence="4" type="ORF">GCM10010909_18610</name>
</gene>
<feature type="domain" description="Gal80p-like C-terminal" evidence="3">
    <location>
        <begin position="136"/>
        <end position="275"/>
    </location>
</feature>
<dbReference type="Proteomes" id="UP001156641">
    <property type="component" value="Unassembled WGS sequence"/>
</dbReference>
<dbReference type="InterPro" id="IPR036291">
    <property type="entry name" value="NAD(P)-bd_dom_sf"/>
</dbReference>
<dbReference type="SUPFAM" id="SSF55347">
    <property type="entry name" value="Glyceraldehyde-3-phosphate dehydrogenase-like, C-terminal domain"/>
    <property type="match status" value="1"/>
</dbReference>
<dbReference type="Pfam" id="PF22685">
    <property type="entry name" value="Gal80p_C-like"/>
    <property type="match status" value="1"/>
</dbReference>
<protein>
    <submittedName>
        <fullName evidence="4">Oxidoreductase</fullName>
    </submittedName>
</protein>
<dbReference type="RefSeq" id="WP_284257907.1">
    <property type="nucleotide sequence ID" value="NZ_BSOS01000064.1"/>
</dbReference>
<keyword evidence="1" id="KW-0560">Oxidoreductase</keyword>
<accession>A0ABQ6A3W6</accession>
<evidence type="ECO:0000259" key="2">
    <source>
        <dbReference type="Pfam" id="PF01408"/>
    </source>
</evidence>
<evidence type="ECO:0000313" key="4">
    <source>
        <dbReference type="EMBL" id="GLR67180.1"/>
    </source>
</evidence>
<name>A0ABQ6A3W6_9PROT</name>
<feature type="domain" description="Gfo/Idh/MocA-like oxidoreductase N-terminal" evidence="2">
    <location>
        <begin position="7"/>
        <end position="120"/>
    </location>
</feature>